<evidence type="ECO:0000313" key="2">
    <source>
        <dbReference type="Proteomes" id="UP000325780"/>
    </source>
</evidence>
<organism evidence="1 2">
    <name type="scientific">Aspergillus avenaceus</name>
    <dbReference type="NCBI Taxonomy" id="36643"/>
    <lineage>
        <taxon>Eukaryota</taxon>
        <taxon>Fungi</taxon>
        <taxon>Dikarya</taxon>
        <taxon>Ascomycota</taxon>
        <taxon>Pezizomycotina</taxon>
        <taxon>Eurotiomycetes</taxon>
        <taxon>Eurotiomycetidae</taxon>
        <taxon>Eurotiales</taxon>
        <taxon>Aspergillaceae</taxon>
        <taxon>Aspergillus</taxon>
        <taxon>Aspergillus subgen. Circumdati</taxon>
    </lineage>
</organism>
<name>A0A5N6TYC2_ASPAV</name>
<accession>A0A5N6TYC2</accession>
<reference evidence="1 2" key="1">
    <citation type="submission" date="2019-04" db="EMBL/GenBank/DDBJ databases">
        <title>Friends and foes A comparative genomics study of 23 Aspergillus species from section Flavi.</title>
        <authorList>
            <consortium name="DOE Joint Genome Institute"/>
            <person name="Kjaerbolling I."/>
            <person name="Vesth T."/>
            <person name="Frisvad J.C."/>
            <person name="Nybo J.L."/>
            <person name="Theobald S."/>
            <person name="Kildgaard S."/>
            <person name="Isbrandt T."/>
            <person name="Kuo A."/>
            <person name="Sato A."/>
            <person name="Lyhne E.K."/>
            <person name="Kogle M.E."/>
            <person name="Wiebenga A."/>
            <person name="Kun R.S."/>
            <person name="Lubbers R.J."/>
            <person name="Makela M.R."/>
            <person name="Barry K."/>
            <person name="Chovatia M."/>
            <person name="Clum A."/>
            <person name="Daum C."/>
            <person name="Haridas S."/>
            <person name="He G."/>
            <person name="LaButti K."/>
            <person name="Lipzen A."/>
            <person name="Mondo S."/>
            <person name="Riley R."/>
            <person name="Salamov A."/>
            <person name="Simmons B.A."/>
            <person name="Magnuson J.K."/>
            <person name="Henrissat B."/>
            <person name="Mortensen U.H."/>
            <person name="Larsen T.O."/>
            <person name="Devries R.P."/>
            <person name="Grigoriev I.V."/>
            <person name="Machida M."/>
            <person name="Baker S.E."/>
            <person name="Andersen M.R."/>
        </authorList>
    </citation>
    <scope>NUCLEOTIDE SEQUENCE [LARGE SCALE GENOMIC DNA]</scope>
    <source>
        <strain evidence="1 2">IBT 18842</strain>
    </source>
</reference>
<protein>
    <submittedName>
        <fullName evidence="1">Uncharacterized protein</fullName>
    </submittedName>
</protein>
<dbReference type="AlphaFoldDB" id="A0A5N6TYC2"/>
<sequence>MHRVDWWVSPSPWGPPTVNGLAAYFPCFKAGNGRVSVPVTPRIPLEQEVSWAKVDEPIPLRYIV</sequence>
<proteinExistence type="predicted"/>
<dbReference type="Proteomes" id="UP000325780">
    <property type="component" value="Unassembled WGS sequence"/>
</dbReference>
<gene>
    <name evidence="1" type="ORF">BDV25DRAFT_152950</name>
</gene>
<dbReference type="EMBL" id="ML742075">
    <property type="protein sequence ID" value="KAE8151244.1"/>
    <property type="molecule type" value="Genomic_DNA"/>
</dbReference>
<evidence type="ECO:0000313" key="1">
    <source>
        <dbReference type="EMBL" id="KAE8151244.1"/>
    </source>
</evidence>
<keyword evidence="2" id="KW-1185">Reference proteome</keyword>